<keyword evidence="7 13" id="KW-0808">Transferase</keyword>
<dbReference type="GO" id="GO:0009244">
    <property type="term" value="P:lipopolysaccharide core region biosynthetic process"/>
    <property type="evidence" value="ECO:0007669"/>
    <property type="project" value="TreeGrafter"/>
</dbReference>
<evidence type="ECO:0000256" key="8">
    <source>
        <dbReference type="ARBA" id="ARBA00022741"/>
    </source>
</evidence>
<dbReference type="PANTHER" id="PTHR42724">
    <property type="entry name" value="TETRAACYLDISACCHARIDE 4'-KINASE"/>
    <property type="match status" value="1"/>
</dbReference>
<reference evidence="15" key="1">
    <citation type="submission" date="2021-02" db="EMBL/GenBank/DDBJ databases">
        <title>Thiocyanate and organic carbon inputs drive convergent selection for specific autotrophic Afipia and Thiobacillus strains within complex microbiomes.</title>
        <authorList>
            <person name="Huddy R.J."/>
            <person name="Sachdeva R."/>
            <person name="Kadzinga F."/>
            <person name="Kantor R.S."/>
            <person name="Harrison S.T.L."/>
            <person name="Banfield J.F."/>
        </authorList>
    </citation>
    <scope>NUCLEOTIDE SEQUENCE</scope>
    <source>
        <strain evidence="15">SCN18_13_7_16_R3_B_64_19</strain>
    </source>
</reference>
<feature type="binding site" evidence="13">
    <location>
        <begin position="63"/>
        <end position="70"/>
    </location>
    <ligand>
        <name>ATP</name>
        <dbReference type="ChEBI" id="CHEBI:30616"/>
    </ligand>
</feature>
<evidence type="ECO:0000256" key="10">
    <source>
        <dbReference type="ARBA" id="ARBA00022840"/>
    </source>
</evidence>
<comment type="caution">
    <text evidence="15">The sequence shown here is derived from an EMBL/GenBank/DDBJ whole genome shotgun (WGS) entry which is preliminary data.</text>
</comment>
<evidence type="ECO:0000313" key="16">
    <source>
        <dbReference type="Proteomes" id="UP000664800"/>
    </source>
</evidence>
<keyword evidence="5 13" id="KW-0444">Lipid biosynthesis</keyword>
<evidence type="ECO:0000256" key="1">
    <source>
        <dbReference type="ARBA" id="ARBA00002274"/>
    </source>
</evidence>
<evidence type="ECO:0000256" key="12">
    <source>
        <dbReference type="ARBA" id="ARBA00029757"/>
    </source>
</evidence>
<evidence type="ECO:0000256" key="5">
    <source>
        <dbReference type="ARBA" id="ARBA00022516"/>
    </source>
</evidence>
<comment type="pathway">
    <text evidence="2 13">Glycolipid biosynthesis; lipid IV(A) biosynthesis; lipid IV(A) from (3R)-3-hydroxytetradecanoyl-[acyl-carrier-protein] and UDP-N-acetyl-alpha-D-glucosamine: step 6/6.</text>
</comment>
<evidence type="ECO:0000256" key="2">
    <source>
        <dbReference type="ARBA" id="ARBA00004870"/>
    </source>
</evidence>
<keyword evidence="10 13" id="KW-0067">ATP-binding</keyword>
<keyword evidence="8 13" id="KW-0547">Nucleotide-binding</keyword>
<evidence type="ECO:0000256" key="3">
    <source>
        <dbReference type="ARBA" id="ARBA00012071"/>
    </source>
</evidence>
<comment type="similarity">
    <text evidence="13">Belongs to the LpxK family.</text>
</comment>
<evidence type="ECO:0000256" key="7">
    <source>
        <dbReference type="ARBA" id="ARBA00022679"/>
    </source>
</evidence>
<protein>
    <recommendedName>
        <fullName evidence="4 13">Tetraacyldisaccharide 4'-kinase</fullName>
        <ecNumber evidence="3 13">2.7.1.130</ecNumber>
    </recommendedName>
    <alternativeName>
        <fullName evidence="12 13">Lipid A 4'-kinase</fullName>
    </alternativeName>
</protein>
<keyword evidence="6 13" id="KW-0441">Lipid A biosynthesis</keyword>
<evidence type="ECO:0000256" key="4">
    <source>
        <dbReference type="ARBA" id="ARBA00016436"/>
    </source>
</evidence>
<dbReference type="EC" id="2.7.1.130" evidence="3 13"/>
<gene>
    <name evidence="13" type="primary">lpxK</name>
    <name evidence="15" type="ORF">J0I24_12720</name>
</gene>
<keyword evidence="9 13" id="KW-0418">Kinase</keyword>
<comment type="catalytic activity">
    <reaction evidence="13">
        <text>a lipid A disaccharide + ATP = a lipid IVA + ADP + H(+)</text>
        <dbReference type="Rhea" id="RHEA:67840"/>
        <dbReference type="ChEBI" id="CHEBI:15378"/>
        <dbReference type="ChEBI" id="CHEBI:30616"/>
        <dbReference type="ChEBI" id="CHEBI:176343"/>
        <dbReference type="ChEBI" id="CHEBI:176425"/>
        <dbReference type="ChEBI" id="CHEBI:456216"/>
        <dbReference type="EC" id="2.7.1.130"/>
    </reaction>
</comment>
<dbReference type="UniPathway" id="UPA00359">
    <property type="reaction ID" value="UER00482"/>
</dbReference>
<dbReference type="GO" id="GO:0009245">
    <property type="term" value="P:lipid A biosynthetic process"/>
    <property type="evidence" value="ECO:0007669"/>
    <property type="project" value="UniProtKB-UniRule"/>
</dbReference>
<dbReference type="GO" id="GO:0005524">
    <property type="term" value="F:ATP binding"/>
    <property type="evidence" value="ECO:0007669"/>
    <property type="project" value="UniProtKB-UniRule"/>
</dbReference>
<keyword evidence="14" id="KW-0472">Membrane</keyword>
<dbReference type="SUPFAM" id="SSF52540">
    <property type="entry name" value="P-loop containing nucleoside triphosphate hydrolases"/>
    <property type="match status" value="1"/>
</dbReference>
<evidence type="ECO:0000313" key="15">
    <source>
        <dbReference type="EMBL" id="MBN8745149.1"/>
    </source>
</evidence>
<evidence type="ECO:0000256" key="9">
    <source>
        <dbReference type="ARBA" id="ARBA00022777"/>
    </source>
</evidence>
<dbReference type="GO" id="GO:0005886">
    <property type="term" value="C:plasma membrane"/>
    <property type="evidence" value="ECO:0007669"/>
    <property type="project" value="TreeGrafter"/>
</dbReference>
<feature type="transmembrane region" description="Helical" evidence="14">
    <location>
        <begin position="20"/>
        <end position="37"/>
    </location>
</feature>
<keyword evidence="14" id="KW-0812">Transmembrane</keyword>
<comment type="function">
    <text evidence="1 13">Transfers the gamma-phosphate of ATP to the 4'-position of a tetraacyldisaccharide 1-phosphate intermediate (termed DS-1-P) to form tetraacyldisaccharide 1,4'-bis-phosphate (lipid IVA).</text>
</comment>
<dbReference type="InterPro" id="IPR027417">
    <property type="entry name" value="P-loop_NTPase"/>
</dbReference>
<dbReference type="AlphaFoldDB" id="A0A8I1SY02"/>
<dbReference type="Pfam" id="PF02606">
    <property type="entry name" value="LpxK"/>
    <property type="match status" value="1"/>
</dbReference>
<name>A0A8I1SY02_THIA3</name>
<organism evidence="15 16">
    <name type="scientific">Thiomonas arsenitoxydans (strain DSM 22701 / CIP 110005 / 3As)</name>
    <dbReference type="NCBI Taxonomy" id="426114"/>
    <lineage>
        <taxon>Bacteria</taxon>
        <taxon>Pseudomonadati</taxon>
        <taxon>Pseudomonadota</taxon>
        <taxon>Betaproteobacteria</taxon>
        <taxon>Burkholderiales</taxon>
        <taxon>Thiomonas</taxon>
    </lineage>
</organism>
<keyword evidence="14" id="KW-1133">Transmembrane helix</keyword>
<dbReference type="HAMAP" id="MF_00409">
    <property type="entry name" value="LpxK"/>
    <property type="match status" value="1"/>
</dbReference>
<dbReference type="GO" id="GO:0009029">
    <property type="term" value="F:lipid-A 4'-kinase activity"/>
    <property type="evidence" value="ECO:0007669"/>
    <property type="project" value="UniProtKB-UniRule"/>
</dbReference>
<accession>A0A8I1SY02</accession>
<dbReference type="Proteomes" id="UP000664800">
    <property type="component" value="Unassembled WGS sequence"/>
</dbReference>
<evidence type="ECO:0000256" key="6">
    <source>
        <dbReference type="ARBA" id="ARBA00022556"/>
    </source>
</evidence>
<keyword evidence="11 13" id="KW-0443">Lipid metabolism</keyword>
<sequence>MAQPAGPSGWPDWWLRRSLLSWALLPLAGVFALLSAGRRSLYRAGVLRAERVGVPVVVVGNLTVGGAGKTPLIAELARGLLQAGWRPGIVSRGYGRRSADDAPLRVDAQSDPAECGDEPVLLARLTGCPVMVGRRRAQAALALRAAWPDVDVILSDDGLQHLALARDIELVVVDQRLWGNGWLLPAGPLRESPGRRRDATLGPEAALQQVSGGGRHFALVRSLGDITHLVSGQTLSAAQFVQRFGAKPLGAVAGIGHPGQFFAMLQALGLTVQTRALGDHQPLSTPRAGPCPARPPWGSRKLGAARRFLESADVLAGLPPDGPILLTEKDAIKSAHLPPVLRERLWVVGLRLQLPADLLPWLHQQLEKVRGLPTS</sequence>
<dbReference type="RefSeq" id="WP_276731564.1">
    <property type="nucleotide sequence ID" value="NZ_JAFKMR010000025.1"/>
</dbReference>
<proteinExistence type="inferred from homology"/>
<dbReference type="NCBIfam" id="TIGR00682">
    <property type="entry name" value="lpxK"/>
    <property type="match status" value="1"/>
</dbReference>
<dbReference type="PANTHER" id="PTHR42724:SF1">
    <property type="entry name" value="TETRAACYLDISACCHARIDE 4'-KINASE, MITOCHONDRIAL-RELATED"/>
    <property type="match status" value="1"/>
</dbReference>
<evidence type="ECO:0000256" key="11">
    <source>
        <dbReference type="ARBA" id="ARBA00023098"/>
    </source>
</evidence>
<dbReference type="InterPro" id="IPR003758">
    <property type="entry name" value="LpxK"/>
</dbReference>
<dbReference type="EMBL" id="JAFKMR010000025">
    <property type="protein sequence ID" value="MBN8745149.1"/>
    <property type="molecule type" value="Genomic_DNA"/>
</dbReference>
<evidence type="ECO:0000256" key="14">
    <source>
        <dbReference type="SAM" id="Phobius"/>
    </source>
</evidence>
<evidence type="ECO:0000256" key="13">
    <source>
        <dbReference type="HAMAP-Rule" id="MF_00409"/>
    </source>
</evidence>